<protein>
    <submittedName>
        <fullName evidence="1">Uncharacterized protein</fullName>
    </submittedName>
</protein>
<gene>
    <name evidence="1" type="ORF">E0687_10005</name>
</gene>
<comment type="caution">
    <text evidence="1">The sequence shown here is derived from an EMBL/GenBank/DDBJ whole genome shotgun (WGS) entry which is preliminary data.</text>
</comment>
<dbReference type="RefSeq" id="WP_135260725.1">
    <property type="nucleotide sequence ID" value="NZ_SJZF01000018.1"/>
</dbReference>
<name>A0A4Y9FAT7_9DEIN</name>
<evidence type="ECO:0000313" key="1">
    <source>
        <dbReference type="EMBL" id="TFU25629.1"/>
    </source>
</evidence>
<organism evidence="1 2">
    <name type="scientific">Thermus tengchongensis</name>
    <dbReference type="NCBI Taxonomy" id="1214928"/>
    <lineage>
        <taxon>Bacteria</taxon>
        <taxon>Thermotogati</taxon>
        <taxon>Deinococcota</taxon>
        <taxon>Deinococci</taxon>
        <taxon>Thermales</taxon>
        <taxon>Thermaceae</taxon>
        <taxon>Thermus</taxon>
    </lineage>
</organism>
<accession>A0A4Y9FAT7</accession>
<proteinExistence type="predicted"/>
<evidence type="ECO:0000313" key="2">
    <source>
        <dbReference type="Proteomes" id="UP000297668"/>
    </source>
</evidence>
<dbReference type="AlphaFoldDB" id="A0A4Y9FAT7"/>
<dbReference type="Proteomes" id="UP000297668">
    <property type="component" value="Unassembled WGS sequence"/>
</dbReference>
<reference evidence="1 2" key="1">
    <citation type="submission" date="2019-03" db="EMBL/GenBank/DDBJ databases">
        <title>Thermus tengchongensis species for the arsenic transformation mechanism.</title>
        <authorList>
            <person name="Yuan G.C."/>
        </authorList>
    </citation>
    <scope>NUCLEOTIDE SEQUENCE [LARGE SCALE GENOMIC DNA]</scope>
    <source>
        <strain evidence="1 2">15W</strain>
    </source>
</reference>
<dbReference type="EMBL" id="SJZF01000018">
    <property type="protein sequence ID" value="TFU25629.1"/>
    <property type="molecule type" value="Genomic_DNA"/>
</dbReference>
<sequence length="71" mass="8145">MKLDEFYTVPCPVEGCEKKAMVHRSMPAGYTGLCPCQAVWLQLGWSTTADYNRVPYLVVVPEEPKRRRRKG</sequence>